<gene>
    <name evidence="1" type="ORF">HPB49_025643</name>
</gene>
<reference evidence="1" key="1">
    <citation type="submission" date="2020-05" db="EMBL/GenBank/DDBJ databases">
        <title>Large-scale comparative analyses of tick genomes elucidate their genetic diversity and vector capacities.</title>
        <authorList>
            <person name="Jia N."/>
            <person name="Wang J."/>
            <person name="Shi W."/>
            <person name="Du L."/>
            <person name="Sun Y."/>
            <person name="Zhan W."/>
            <person name="Jiang J."/>
            <person name="Wang Q."/>
            <person name="Zhang B."/>
            <person name="Ji P."/>
            <person name="Sakyi L.B."/>
            <person name="Cui X."/>
            <person name="Yuan T."/>
            <person name="Jiang B."/>
            <person name="Yang W."/>
            <person name="Lam T.T.-Y."/>
            <person name="Chang Q."/>
            <person name="Ding S."/>
            <person name="Wang X."/>
            <person name="Zhu J."/>
            <person name="Ruan X."/>
            <person name="Zhao L."/>
            <person name="Wei J."/>
            <person name="Que T."/>
            <person name="Du C."/>
            <person name="Cheng J."/>
            <person name="Dai P."/>
            <person name="Han X."/>
            <person name="Huang E."/>
            <person name="Gao Y."/>
            <person name="Liu J."/>
            <person name="Shao H."/>
            <person name="Ye R."/>
            <person name="Li L."/>
            <person name="Wei W."/>
            <person name="Wang X."/>
            <person name="Wang C."/>
            <person name="Yang T."/>
            <person name="Huo Q."/>
            <person name="Li W."/>
            <person name="Guo W."/>
            <person name="Chen H."/>
            <person name="Zhou L."/>
            <person name="Ni X."/>
            <person name="Tian J."/>
            <person name="Zhou Y."/>
            <person name="Sheng Y."/>
            <person name="Liu T."/>
            <person name="Pan Y."/>
            <person name="Xia L."/>
            <person name="Li J."/>
            <person name="Zhao F."/>
            <person name="Cao W."/>
        </authorList>
    </citation>
    <scope>NUCLEOTIDE SEQUENCE</scope>
    <source>
        <strain evidence="1">Dsil-2018</strain>
    </source>
</reference>
<organism evidence="1 2">
    <name type="scientific">Dermacentor silvarum</name>
    <name type="common">Tick</name>
    <dbReference type="NCBI Taxonomy" id="543639"/>
    <lineage>
        <taxon>Eukaryota</taxon>
        <taxon>Metazoa</taxon>
        <taxon>Ecdysozoa</taxon>
        <taxon>Arthropoda</taxon>
        <taxon>Chelicerata</taxon>
        <taxon>Arachnida</taxon>
        <taxon>Acari</taxon>
        <taxon>Parasitiformes</taxon>
        <taxon>Ixodida</taxon>
        <taxon>Ixodoidea</taxon>
        <taxon>Ixodidae</taxon>
        <taxon>Rhipicephalinae</taxon>
        <taxon>Dermacentor</taxon>
    </lineage>
</organism>
<dbReference type="EMBL" id="CM023475">
    <property type="protein sequence ID" value="KAH7946487.1"/>
    <property type="molecule type" value="Genomic_DNA"/>
</dbReference>
<keyword evidence="2" id="KW-1185">Reference proteome</keyword>
<protein>
    <submittedName>
        <fullName evidence="1">Uncharacterized protein</fullName>
    </submittedName>
</protein>
<sequence length="279" mass="31710">MGPFLEFNGQLIDAFKSAFAPALTDNTDSSGNKQRAPRFIDVGCGDGNFTRNYLLPQCSSQCRELVGVDKSLVTLEYASLHHRHDKIRYLHLDIVGSDVDKFVNEHGLFGRVYSFYLLHWIKDRARALRNIEKLMAPGAECFILFENCIPLFEILMTLAESPRWKEYAKVLLEKVPDTARSTDVTFLRSQLLSTLEETNLKPLACEVLNLPVLRTQNLEDATARMVSYNPIYPLINDEEKEELFHSTADILAARDQAIAKGRAENHRFTCVIHAYKPTS</sequence>
<accession>A0ACB8CNQ8</accession>
<evidence type="ECO:0000313" key="1">
    <source>
        <dbReference type="EMBL" id="KAH7946487.1"/>
    </source>
</evidence>
<comment type="caution">
    <text evidence="1">The sequence shown here is derived from an EMBL/GenBank/DDBJ whole genome shotgun (WGS) entry which is preliminary data.</text>
</comment>
<evidence type="ECO:0000313" key="2">
    <source>
        <dbReference type="Proteomes" id="UP000821865"/>
    </source>
</evidence>
<name>A0ACB8CNQ8_DERSI</name>
<dbReference type="Proteomes" id="UP000821865">
    <property type="component" value="Chromosome 6"/>
</dbReference>
<proteinExistence type="predicted"/>